<reference evidence="1" key="1">
    <citation type="journal article" date="2023" name="Nat. Commun.">
        <title>Diploid and tetraploid genomes of Acorus and the evolution of monocots.</title>
        <authorList>
            <person name="Ma L."/>
            <person name="Liu K.W."/>
            <person name="Li Z."/>
            <person name="Hsiao Y.Y."/>
            <person name="Qi Y."/>
            <person name="Fu T."/>
            <person name="Tang G.D."/>
            <person name="Zhang D."/>
            <person name="Sun W.H."/>
            <person name="Liu D.K."/>
            <person name="Li Y."/>
            <person name="Chen G.Z."/>
            <person name="Liu X.D."/>
            <person name="Liao X.Y."/>
            <person name="Jiang Y.T."/>
            <person name="Yu X."/>
            <person name="Hao Y."/>
            <person name="Huang J."/>
            <person name="Zhao X.W."/>
            <person name="Ke S."/>
            <person name="Chen Y.Y."/>
            <person name="Wu W.L."/>
            <person name="Hsu J.L."/>
            <person name="Lin Y.F."/>
            <person name="Huang M.D."/>
            <person name="Li C.Y."/>
            <person name="Huang L."/>
            <person name="Wang Z.W."/>
            <person name="Zhao X."/>
            <person name="Zhong W.Y."/>
            <person name="Peng D.H."/>
            <person name="Ahmad S."/>
            <person name="Lan S."/>
            <person name="Zhang J.S."/>
            <person name="Tsai W.C."/>
            <person name="Van de Peer Y."/>
            <person name="Liu Z.J."/>
        </authorList>
    </citation>
    <scope>NUCLEOTIDE SEQUENCE</scope>
    <source>
        <strain evidence="1">SCP</strain>
    </source>
</reference>
<reference evidence="1" key="2">
    <citation type="submission" date="2023-06" db="EMBL/GenBank/DDBJ databases">
        <authorList>
            <person name="Ma L."/>
            <person name="Liu K.-W."/>
            <person name="Li Z."/>
            <person name="Hsiao Y.-Y."/>
            <person name="Qi Y."/>
            <person name="Fu T."/>
            <person name="Tang G."/>
            <person name="Zhang D."/>
            <person name="Sun W.-H."/>
            <person name="Liu D.-K."/>
            <person name="Li Y."/>
            <person name="Chen G.-Z."/>
            <person name="Liu X.-D."/>
            <person name="Liao X.-Y."/>
            <person name="Jiang Y.-T."/>
            <person name="Yu X."/>
            <person name="Hao Y."/>
            <person name="Huang J."/>
            <person name="Zhao X.-W."/>
            <person name="Ke S."/>
            <person name="Chen Y.-Y."/>
            <person name="Wu W.-L."/>
            <person name="Hsu J.-L."/>
            <person name="Lin Y.-F."/>
            <person name="Huang M.-D."/>
            <person name="Li C.-Y."/>
            <person name="Huang L."/>
            <person name="Wang Z.-W."/>
            <person name="Zhao X."/>
            <person name="Zhong W.-Y."/>
            <person name="Peng D.-H."/>
            <person name="Ahmad S."/>
            <person name="Lan S."/>
            <person name="Zhang J.-S."/>
            <person name="Tsai W.-C."/>
            <person name="Van De Peer Y."/>
            <person name="Liu Z.-J."/>
        </authorList>
    </citation>
    <scope>NUCLEOTIDE SEQUENCE</scope>
    <source>
        <strain evidence="1">SCP</strain>
        <tissue evidence="1">Leaves</tissue>
    </source>
</reference>
<dbReference type="AlphaFoldDB" id="A0AAV9A5A4"/>
<evidence type="ECO:0000313" key="1">
    <source>
        <dbReference type="EMBL" id="KAK1259398.1"/>
    </source>
</evidence>
<proteinExistence type="predicted"/>
<evidence type="ECO:0000313" key="2">
    <source>
        <dbReference type="Proteomes" id="UP001179952"/>
    </source>
</evidence>
<gene>
    <name evidence="1" type="ORF">QJS04_geneDACA017975</name>
</gene>
<name>A0AAV9A5A4_ACOGR</name>
<keyword evidence="2" id="KW-1185">Reference proteome</keyword>
<protein>
    <submittedName>
        <fullName evidence="1">Ras-related protein Rab11C</fullName>
    </submittedName>
</protein>
<sequence>MEHKVDHECDYFFKIVLIRDSDVGYNILSRFIRDEFCLESKFTIRVEFATRTLQRGVDKNYEILCKIFDSEAKAEPERNQGLMF</sequence>
<comment type="caution">
    <text evidence="1">The sequence shown here is derived from an EMBL/GenBank/DDBJ whole genome shotgun (WGS) entry which is preliminary data.</text>
</comment>
<dbReference type="Proteomes" id="UP001179952">
    <property type="component" value="Unassembled WGS sequence"/>
</dbReference>
<accession>A0AAV9A5A4</accession>
<organism evidence="1 2">
    <name type="scientific">Acorus gramineus</name>
    <name type="common">Dwarf sweet flag</name>
    <dbReference type="NCBI Taxonomy" id="55184"/>
    <lineage>
        <taxon>Eukaryota</taxon>
        <taxon>Viridiplantae</taxon>
        <taxon>Streptophyta</taxon>
        <taxon>Embryophyta</taxon>
        <taxon>Tracheophyta</taxon>
        <taxon>Spermatophyta</taxon>
        <taxon>Magnoliopsida</taxon>
        <taxon>Liliopsida</taxon>
        <taxon>Acoraceae</taxon>
        <taxon>Acorus</taxon>
    </lineage>
</organism>
<dbReference type="EMBL" id="JAUJYN010000012">
    <property type="protein sequence ID" value="KAK1259398.1"/>
    <property type="molecule type" value="Genomic_DNA"/>
</dbReference>